<sequence>MREQDLMTVLLGPHVSEKSSIVADKNNQFVFKVAPAANKTDIKDAVELMFDVKVTDVNVLNVNGKKKRNRYGAGQRKNWRKAYVTLEQGQDINFLGAE</sequence>
<evidence type="ECO:0000313" key="6">
    <source>
        <dbReference type="EMBL" id="VAW91121.1"/>
    </source>
</evidence>
<dbReference type="SUPFAM" id="SSF54189">
    <property type="entry name" value="Ribosomal proteins S24e, L23 and L15e"/>
    <property type="match status" value="1"/>
</dbReference>
<keyword evidence="3" id="KW-0694">RNA-binding</keyword>
<dbReference type="NCBIfam" id="NF004359">
    <property type="entry name" value="PRK05738.1-3"/>
    <property type="match status" value="1"/>
</dbReference>
<evidence type="ECO:0000256" key="4">
    <source>
        <dbReference type="ARBA" id="ARBA00022980"/>
    </source>
</evidence>
<dbReference type="NCBIfam" id="NF004363">
    <property type="entry name" value="PRK05738.2-4"/>
    <property type="match status" value="1"/>
</dbReference>
<organism evidence="6">
    <name type="scientific">hydrothermal vent metagenome</name>
    <dbReference type="NCBI Taxonomy" id="652676"/>
    <lineage>
        <taxon>unclassified sequences</taxon>
        <taxon>metagenomes</taxon>
        <taxon>ecological metagenomes</taxon>
    </lineage>
</organism>
<dbReference type="FunFam" id="3.30.70.330:FF:000001">
    <property type="entry name" value="50S ribosomal protein L23"/>
    <property type="match status" value="1"/>
</dbReference>
<dbReference type="InterPro" id="IPR012677">
    <property type="entry name" value="Nucleotide-bd_a/b_plait_sf"/>
</dbReference>
<proteinExistence type="inferred from homology"/>
<dbReference type="Pfam" id="PF00276">
    <property type="entry name" value="Ribosomal_L23"/>
    <property type="match status" value="1"/>
</dbReference>
<dbReference type="InterPro" id="IPR001014">
    <property type="entry name" value="Ribosomal_uL23_CS"/>
</dbReference>
<evidence type="ECO:0000256" key="2">
    <source>
        <dbReference type="ARBA" id="ARBA00022730"/>
    </source>
</evidence>
<dbReference type="Gene3D" id="3.30.70.330">
    <property type="match status" value="1"/>
</dbReference>
<reference evidence="6" key="1">
    <citation type="submission" date="2018-06" db="EMBL/GenBank/DDBJ databases">
        <authorList>
            <person name="Zhirakovskaya E."/>
        </authorList>
    </citation>
    <scope>NUCLEOTIDE SEQUENCE</scope>
</reference>
<evidence type="ECO:0000256" key="5">
    <source>
        <dbReference type="ARBA" id="ARBA00023274"/>
    </source>
</evidence>
<dbReference type="GO" id="GO:1990904">
    <property type="term" value="C:ribonucleoprotein complex"/>
    <property type="evidence" value="ECO:0007669"/>
    <property type="project" value="UniProtKB-KW"/>
</dbReference>
<dbReference type="EMBL" id="UOFT01000003">
    <property type="protein sequence ID" value="VAW91121.1"/>
    <property type="molecule type" value="Genomic_DNA"/>
</dbReference>
<gene>
    <name evidence="6" type="ORF">MNBD_GAMMA23-2602</name>
</gene>
<protein>
    <submittedName>
        <fullName evidence="6">LSU ribosomal protein L23p (L23Ae)</fullName>
    </submittedName>
</protein>
<keyword evidence="4 6" id="KW-0689">Ribosomal protein</keyword>
<evidence type="ECO:0000256" key="3">
    <source>
        <dbReference type="ARBA" id="ARBA00022884"/>
    </source>
</evidence>
<accession>A0A3B0ZHI3</accession>
<keyword evidence="5" id="KW-0687">Ribonucleoprotein</keyword>
<dbReference type="PANTHER" id="PTHR11620">
    <property type="entry name" value="60S RIBOSOMAL PROTEIN L23A"/>
    <property type="match status" value="1"/>
</dbReference>
<evidence type="ECO:0000256" key="1">
    <source>
        <dbReference type="ARBA" id="ARBA00006700"/>
    </source>
</evidence>
<dbReference type="AlphaFoldDB" id="A0A3B0ZHI3"/>
<dbReference type="InterPro" id="IPR012678">
    <property type="entry name" value="Ribosomal_uL23/eL15/eS24_sf"/>
</dbReference>
<keyword evidence="2" id="KW-0699">rRNA-binding</keyword>
<name>A0A3B0ZHI3_9ZZZZ</name>
<dbReference type="PROSITE" id="PS00050">
    <property type="entry name" value="RIBOSOMAL_L23"/>
    <property type="match status" value="1"/>
</dbReference>
<dbReference type="InterPro" id="IPR013025">
    <property type="entry name" value="Ribosomal_uL23-like"/>
</dbReference>
<dbReference type="GO" id="GO:0019843">
    <property type="term" value="F:rRNA binding"/>
    <property type="evidence" value="ECO:0007669"/>
    <property type="project" value="UniProtKB-KW"/>
</dbReference>
<comment type="similarity">
    <text evidence="1">Belongs to the universal ribosomal protein uL23 family.</text>
</comment>
<dbReference type="GO" id="GO:0006412">
    <property type="term" value="P:translation"/>
    <property type="evidence" value="ECO:0007669"/>
    <property type="project" value="InterPro"/>
</dbReference>
<dbReference type="GO" id="GO:0005840">
    <property type="term" value="C:ribosome"/>
    <property type="evidence" value="ECO:0007669"/>
    <property type="project" value="UniProtKB-KW"/>
</dbReference>
<dbReference type="HAMAP" id="MF_01369_B">
    <property type="entry name" value="Ribosomal_uL23_B"/>
    <property type="match status" value="1"/>
</dbReference>
<dbReference type="GO" id="GO:0003735">
    <property type="term" value="F:structural constituent of ribosome"/>
    <property type="evidence" value="ECO:0007669"/>
    <property type="project" value="InterPro"/>
</dbReference>